<organism evidence="1 2">
    <name type="scientific">Cyclobacterium marinum (strain ATCC 25205 / DSM 745 / LMG 13164 / NCIMB 1802)</name>
    <name type="common">Flectobacillus marinus</name>
    <dbReference type="NCBI Taxonomy" id="880070"/>
    <lineage>
        <taxon>Bacteria</taxon>
        <taxon>Pseudomonadati</taxon>
        <taxon>Bacteroidota</taxon>
        <taxon>Cytophagia</taxon>
        <taxon>Cytophagales</taxon>
        <taxon>Cyclobacteriaceae</taxon>
        <taxon>Cyclobacterium</taxon>
    </lineage>
</organism>
<evidence type="ECO:0008006" key="3">
    <source>
        <dbReference type="Google" id="ProtNLM"/>
    </source>
</evidence>
<accession>G0J0D5</accession>
<evidence type="ECO:0000313" key="1">
    <source>
        <dbReference type="EMBL" id="AEL28208.1"/>
    </source>
</evidence>
<proteinExistence type="predicted"/>
<reference evidence="2" key="1">
    <citation type="submission" date="2011-07" db="EMBL/GenBank/DDBJ databases">
        <title>The complete genome of Cyclobacterium marinum DSM 745.</title>
        <authorList>
            <person name="Lucas S."/>
            <person name="Han J."/>
            <person name="Lapidus A."/>
            <person name="Bruce D."/>
            <person name="Goodwin L."/>
            <person name="Pitluck S."/>
            <person name="Peters L."/>
            <person name="Kyrpides N."/>
            <person name="Mavromatis K."/>
            <person name="Ivanova N."/>
            <person name="Ovchinnikova G."/>
            <person name="Chertkov O."/>
            <person name="Detter J.C."/>
            <person name="Tapia R."/>
            <person name="Han C."/>
            <person name="Land M."/>
            <person name="Hauser L."/>
            <person name="Markowitz V."/>
            <person name="Cheng J.-F."/>
            <person name="Hugenholtz P."/>
            <person name="Woyke T."/>
            <person name="Wu D."/>
            <person name="Tindall B."/>
            <person name="Schuetze A."/>
            <person name="Brambilla E."/>
            <person name="Klenk H.-P."/>
            <person name="Eisen J.A."/>
        </authorList>
    </citation>
    <scope>NUCLEOTIDE SEQUENCE [LARGE SCALE GENOMIC DNA]</scope>
    <source>
        <strain evidence="2">ATCC 25205 / DSM 745 / LMG 13164 / NCIMB 1802</strain>
    </source>
</reference>
<evidence type="ECO:0000313" key="2">
    <source>
        <dbReference type="Proteomes" id="UP000001635"/>
    </source>
</evidence>
<dbReference type="RefSeq" id="WP_014022492.1">
    <property type="nucleotide sequence ID" value="NC_015914.1"/>
</dbReference>
<keyword evidence="2" id="KW-1185">Reference proteome</keyword>
<dbReference type="OrthoDB" id="1430281at2"/>
<dbReference type="HOGENOM" id="CLU_1494344_0_0_10"/>
<gene>
    <name evidence="1" type="ordered locus">Cycma_4513</name>
</gene>
<dbReference type="EMBL" id="CP002955">
    <property type="protein sequence ID" value="AEL28208.1"/>
    <property type="molecule type" value="Genomic_DNA"/>
</dbReference>
<sequence length="178" mass="19798">MKIIFITLLFFAQTWVAEGQSMYQTTEGHIVMVAEINNERIIAESHKLFLFLDYNTKEISGKLELKTIDTGIGYLNEQISNADIISFSGFIPVDDFISKPHAPISFNWPLKVTAGESTFQIVLSGNLKHFNGGEAIACMLSATGDVNTTEIGLKSILPEIGETLKLQFTQVILRKNKL</sequence>
<dbReference type="STRING" id="880070.Cycma_4513"/>
<dbReference type="KEGG" id="cmr:Cycma_4513"/>
<dbReference type="AlphaFoldDB" id="G0J0D5"/>
<name>G0J0D5_CYCMS</name>
<dbReference type="eggNOG" id="ENOG502Z9G1">
    <property type="taxonomic scope" value="Bacteria"/>
</dbReference>
<protein>
    <recommendedName>
        <fullName evidence="3">YceI family protein</fullName>
    </recommendedName>
</protein>
<dbReference type="Proteomes" id="UP000001635">
    <property type="component" value="Chromosome"/>
</dbReference>